<keyword evidence="3" id="KW-1185">Reference proteome</keyword>
<name>A0A164WEV8_9AGAM</name>
<gene>
    <name evidence="2" type="ORF">SISNIDRAFT_484506</name>
</gene>
<feature type="compositionally biased region" description="Acidic residues" evidence="1">
    <location>
        <begin position="554"/>
        <end position="593"/>
    </location>
</feature>
<dbReference type="Gene3D" id="1.20.1280.50">
    <property type="match status" value="1"/>
</dbReference>
<dbReference type="AlphaFoldDB" id="A0A164WEV8"/>
<organism evidence="2 3">
    <name type="scientific">Sistotremastrum niveocremeum HHB9708</name>
    <dbReference type="NCBI Taxonomy" id="1314777"/>
    <lineage>
        <taxon>Eukaryota</taxon>
        <taxon>Fungi</taxon>
        <taxon>Dikarya</taxon>
        <taxon>Basidiomycota</taxon>
        <taxon>Agaricomycotina</taxon>
        <taxon>Agaricomycetes</taxon>
        <taxon>Sistotremastrales</taxon>
        <taxon>Sistotremastraceae</taxon>
        <taxon>Sertulicium</taxon>
        <taxon>Sertulicium niveocremeum</taxon>
    </lineage>
</organism>
<dbReference type="Proteomes" id="UP000076722">
    <property type="component" value="Unassembled WGS sequence"/>
</dbReference>
<dbReference type="EMBL" id="KV419403">
    <property type="protein sequence ID" value="KZS94991.1"/>
    <property type="molecule type" value="Genomic_DNA"/>
</dbReference>
<proteinExistence type="predicted"/>
<sequence>MNHPVASDDINEFPDEILAMIMEEFIHEPDLQRLAKARNILEFLSSYDEEDIDDRPQEYAAVLICLVCKRWREIALNTPRLWGQIHLGWPQATVSIYFERSGSSPLSLAINKRAVRSGQFRQITTSLATTNTLHRITRVSIQWYAEMSSLTWDYAPISPEILSWTRAILDNKISVPNLSQFHLQIRDDSIQVPTIENLAHLPLLTDVHFETISLKSTLPDPCRLTTVRAECSELKSLEIVDFLASCPLLEDVTLRHKKVDHVTLASDPRNDINILDILSDSDEEGNANTAKPRELPEEIIEYDDPPAPIDLRYLRKFSLGWCTTDFLENILRRVTFPEASHISLSIAREEGPTVLSSLPPTLREALPQSLALEIRSYRPDGTSLAFALTFKGLYSPRYSVTFNEFESTHDFHNNVEPSEQRTLRIHETEDLFQELSKIPFVFLLFFMLTARCLKDMEQDPINRLLLQFRRVQLIHIHTVNADRLIEALRSRGKKIFPCPALKTLDIRNSGFDPANLKKVLQDREDWAVELSELKVTLDPKLRAWKQNDQSASDVLEELDGCEAEEGSWTDSSASEDGDEDFDDSEDDENESDENWSPVEGVDYL</sequence>
<evidence type="ECO:0000313" key="3">
    <source>
        <dbReference type="Proteomes" id="UP000076722"/>
    </source>
</evidence>
<protein>
    <submittedName>
        <fullName evidence="2">Uncharacterized protein</fullName>
    </submittedName>
</protein>
<reference evidence="2 3" key="1">
    <citation type="journal article" date="2016" name="Mol. Biol. Evol.">
        <title>Comparative Genomics of Early-Diverging Mushroom-Forming Fungi Provides Insights into the Origins of Lignocellulose Decay Capabilities.</title>
        <authorList>
            <person name="Nagy L.G."/>
            <person name="Riley R."/>
            <person name="Tritt A."/>
            <person name="Adam C."/>
            <person name="Daum C."/>
            <person name="Floudas D."/>
            <person name="Sun H."/>
            <person name="Yadav J.S."/>
            <person name="Pangilinan J."/>
            <person name="Larsson K.H."/>
            <person name="Matsuura K."/>
            <person name="Barry K."/>
            <person name="Labutti K."/>
            <person name="Kuo R."/>
            <person name="Ohm R.A."/>
            <person name="Bhattacharya S.S."/>
            <person name="Shirouzu T."/>
            <person name="Yoshinaga Y."/>
            <person name="Martin F.M."/>
            <person name="Grigoriev I.V."/>
            <person name="Hibbett D.S."/>
        </authorList>
    </citation>
    <scope>NUCLEOTIDE SEQUENCE [LARGE SCALE GENOMIC DNA]</scope>
    <source>
        <strain evidence="2 3">HHB9708</strain>
    </source>
</reference>
<evidence type="ECO:0000313" key="2">
    <source>
        <dbReference type="EMBL" id="KZS94991.1"/>
    </source>
</evidence>
<feature type="region of interest" description="Disordered" evidence="1">
    <location>
        <begin position="554"/>
        <end position="604"/>
    </location>
</feature>
<evidence type="ECO:0000256" key="1">
    <source>
        <dbReference type="SAM" id="MobiDB-lite"/>
    </source>
</evidence>
<dbReference type="OrthoDB" id="2269034at2759"/>
<accession>A0A164WEV8</accession>